<keyword evidence="2" id="KW-0540">Nuclease</keyword>
<dbReference type="Proteomes" id="UP001550210">
    <property type="component" value="Unassembled WGS sequence"/>
</dbReference>
<comment type="caution">
    <text evidence="2">The sequence shown here is derived from an EMBL/GenBank/DDBJ whole genome shotgun (WGS) entry which is preliminary data.</text>
</comment>
<accession>A0ABV2VAE8</accession>
<dbReference type="Pfam" id="PF15646">
    <property type="entry name" value="Tox-REase-2"/>
    <property type="match status" value="1"/>
</dbReference>
<dbReference type="GO" id="GO:0004519">
    <property type="term" value="F:endonuclease activity"/>
    <property type="evidence" value="ECO:0007669"/>
    <property type="project" value="UniProtKB-KW"/>
</dbReference>
<keyword evidence="2" id="KW-0255">Endonuclease</keyword>
<evidence type="ECO:0000313" key="2">
    <source>
        <dbReference type="EMBL" id="MET9849935.1"/>
    </source>
</evidence>
<reference evidence="2 3" key="1">
    <citation type="submission" date="2024-06" db="EMBL/GenBank/DDBJ databases">
        <title>The Natural Products Discovery Center: Release of the First 8490 Sequenced Strains for Exploring Actinobacteria Biosynthetic Diversity.</title>
        <authorList>
            <person name="Kalkreuter E."/>
            <person name="Kautsar S.A."/>
            <person name="Yang D."/>
            <person name="Bader C.D."/>
            <person name="Teijaro C.N."/>
            <person name="Fluegel L."/>
            <person name="Davis C.M."/>
            <person name="Simpson J.R."/>
            <person name="Lauterbach L."/>
            <person name="Steele A.D."/>
            <person name="Gui C."/>
            <person name="Meng S."/>
            <person name="Li G."/>
            <person name="Viehrig K."/>
            <person name="Ye F."/>
            <person name="Su P."/>
            <person name="Kiefer A.F."/>
            <person name="Nichols A."/>
            <person name="Cepeda A.J."/>
            <person name="Yan W."/>
            <person name="Fan B."/>
            <person name="Jiang Y."/>
            <person name="Adhikari A."/>
            <person name="Zheng C.-J."/>
            <person name="Schuster L."/>
            <person name="Cowan T.M."/>
            <person name="Smanski M.J."/>
            <person name="Chevrette M.G."/>
            <person name="De Carvalho L.P.S."/>
            <person name="Shen B."/>
        </authorList>
    </citation>
    <scope>NUCLEOTIDE SEQUENCE [LARGE SCALE GENOMIC DNA]</scope>
    <source>
        <strain evidence="2 3">NPDC006434</strain>
    </source>
</reference>
<dbReference type="RefSeq" id="WP_355402778.1">
    <property type="nucleotide sequence ID" value="NZ_JBEGHN010000056.1"/>
</dbReference>
<keyword evidence="2" id="KW-0378">Hydrolase</keyword>
<feature type="domain" description="Tox-REase-2" evidence="1">
    <location>
        <begin position="28"/>
        <end position="136"/>
    </location>
</feature>
<evidence type="ECO:0000313" key="3">
    <source>
        <dbReference type="Proteomes" id="UP001550210"/>
    </source>
</evidence>
<evidence type="ECO:0000259" key="1">
    <source>
        <dbReference type="Pfam" id="PF15646"/>
    </source>
</evidence>
<gene>
    <name evidence="2" type="ORF">ABZZ21_36405</name>
</gene>
<sequence>MLAGQTPILVHNSNCGVSDLRVAVGKGASRDYQMSVAGMIEVRLRGGGEKIWADGVQGASILDAKYVSGKSSPFVPPGIKNAKVQGFIDADIANEMRRYAAVIGDNGNHYTNLRIITNNSAAVPYFEGMMTKYGVPGSVSVVP</sequence>
<name>A0ABV2VAE8_9ACTN</name>
<dbReference type="InterPro" id="IPR028906">
    <property type="entry name" value="Tox-REase-2_dom"/>
</dbReference>
<keyword evidence="3" id="KW-1185">Reference proteome</keyword>
<dbReference type="EMBL" id="JBEXPZ010000060">
    <property type="protein sequence ID" value="MET9849935.1"/>
    <property type="molecule type" value="Genomic_DNA"/>
</dbReference>
<proteinExistence type="predicted"/>
<protein>
    <submittedName>
        <fullName evidence="2">Restriction endonuclease fold toxin-2 domain-containing protein</fullName>
    </submittedName>
</protein>
<organism evidence="2 3">
    <name type="scientific">Streptomyces ossamyceticus</name>
    <dbReference type="NCBI Taxonomy" id="249581"/>
    <lineage>
        <taxon>Bacteria</taxon>
        <taxon>Bacillati</taxon>
        <taxon>Actinomycetota</taxon>
        <taxon>Actinomycetes</taxon>
        <taxon>Kitasatosporales</taxon>
        <taxon>Streptomycetaceae</taxon>
        <taxon>Streptomyces</taxon>
    </lineage>
</organism>